<dbReference type="Pfam" id="PF02744">
    <property type="entry name" value="GalP_UDP_tr_C"/>
    <property type="match status" value="1"/>
</dbReference>
<sequence>MSYNISKEPARENGSEGDKFNNGGTSNNTLFRNTINDNLLENEKTLTQNLENQSKSYIMENNMSDTEDYSTSKSDSNEKTFAMDGLHSIPTNAGFAGAGAGFEGGAAAGFEIDEKGSVRSKISDSQVIKSLEDTDAFDAIDVDSIRASQQKNTPVINKITSTGVGDSSLSDLVTSTEEQSSSLLSSEDDSPVISTIAQSPIRDFNGEYPYKLYRPGTYAREHIRITATKLADGRDFFYMDDNPEYVSGRKTRELKDPRKLPYRFSYLVDSEGNETPYTAPQMRQDPLTGDWIPMATARMNRPITAGPTVLAKSNPLAARKPGDPYQDGEVPDTDYDVVIFENRFPSMVQVPGESRDIKYIDGNPLWKSAPAAGRCEVICFGPDENLLPANLSVSRMRTVVEAWAFRTAEISQIDGIEQIFPFENHGAEIGVSLAHPHGQVYCYPFIAPRLEQELRHTEAYFDRTGSNLLKDLMKAELNASTRVIMRNHSWVAYVPAAARWPLEVHVAPVRDVLTLDQLDDQERWDLAQMYITLLRRGNKFFVTKDGEGMDLPYIAAWHQAPVHDSRRAHYRLNLQFFSFRRAANKIKYLAGSESGMAAWVSDTTPELIAKRFHEIGEIDLD</sequence>
<dbReference type="PANTHER" id="PTHR11943:SF1">
    <property type="entry name" value="GALACTOSE-1-PHOSPHATE URIDYLYLTRANSFERASE"/>
    <property type="match status" value="1"/>
</dbReference>
<feature type="domain" description="Galactose-1-phosphate uridyl transferase N-terminal" evidence="12">
    <location>
        <begin position="279"/>
        <end position="445"/>
    </location>
</feature>
<evidence type="ECO:0000256" key="11">
    <source>
        <dbReference type="SAM" id="MobiDB-lite"/>
    </source>
</evidence>
<keyword evidence="4 14" id="KW-0808">Transferase</keyword>
<evidence type="ECO:0000313" key="15">
    <source>
        <dbReference type="Proteomes" id="UP000070505"/>
    </source>
</evidence>
<gene>
    <name evidence="14" type="ORF">HMPREF3230_01340</name>
</gene>
<dbReference type="InterPro" id="IPR036265">
    <property type="entry name" value="HIT-like_sf"/>
</dbReference>
<dbReference type="Gene3D" id="3.30.428.10">
    <property type="entry name" value="HIT-like"/>
    <property type="match status" value="2"/>
</dbReference>
<keyword evidence="6" id="KW-0479">Metal-binding</keyword>
<keyword evidence="9" id="KW-0119">Carbohydrate metabolism</keyword>
<feature type="region of interest" description="Disordered" evidence="11">
    <location>
        <begin position="1"/>
        <end position="31"/>
    </location>
</feature>
<dbReference type="Proteomes" id="UP000070505">
    <property type="component" value="Unassembled WGS sequence"/>
</dbReference>
<dbReference type="PANTHER" id="PTHR11943">
    <property type="entry name" value="GALACTOSE-1-PHOSPHATE URIDYLYLTRANSFERASE"/>
    <property type="match status" value="1"/>
</dbReference>
<proteinExistence type="inferred from homology"/>
<evidence type="ECO:0000256" key="5">
    <source>
        <dbReference type="ARBA" id="ARBA00022695"/>
    </source>
</evidence>
<evidence type="ECO:0000256" key="2">
    <source>
        <dbReference type="ARBA" id="ARBA00010951"/>
    </source>
</evidence>
<dbReference type="EC" id="2.7.7.12" evidence="10"/>
<keyword evidence="8" id="KW-0299">Galactose metabolism</keyword>
<evidence type="ECO:0000256" key="3">
    <source>
        <dbReference type="ARBA" id="ARBA00016340"/>
    </source>
</evidence>
<reference evidence="14 15" key="1">
    <citation type="submission" date="2016-02" db="EMBL/GenBank/DDBJ databases">
        <authorList>
            <person name="Wen L."/>
            <person name="He K."/>
            <person name="Yang H."/>
        </authorList>
    </citation>
    <scope>NUCLEOTIDE SEQUENCE [LARGE SCALE GENOMIC DNA]</scope>
    <source>
        <strain evidence="14 15">CMW7778B</strain>
    </source>
</reference>
<dbReference type="InterPro" id="IPR001937">
    <property type="entry name" value="GalP_UDPtransf1"/>
</dbReference>
<evidence type="ECO:0000256" key="10">
    <source>
        <dbReference type="NCBIfam" id="TIGR00209"/>
    </source>
</evidence>
<feature type="compositionally biased region" description="Basic and acidic residues" evidence="11">
    <location>
        <begin position="8"/>
        <end position="19"/>
    </location>
</feature>
<comment type="similarity">
    <text evidence="2">Belongs to the galactose-1-phosphate uridylyltransferase type 1 family.</text>
</comment>
<accession>A0A135Z1S1</accession>
<keyword evidence="7" id="KW-0862">Zinc</keyword>
<evidence type="ECO:0000256" key="9">
    <source>
        <dbReference type="ARBA" id="ARBA00023277"/>
    </source>
</evidence>
<evidence type="ECO:0000256" key="8">
    <source>
        <dbReference type="ARBA" id="ARBA00023144"/>
    </source>
</evidence>
<dbReference type="GO" id="GO:0008270">
    <property type="term" value="F:zinc ion binding"/>
    <property type="evidence" value="ECO:0007669"/>
    <property type="project" value="InterPro"/>
</dbReference>
<dbReference type="CDD" id="cd00608">
    <property type="entry name" value="GalT"/>
    <property type="match status" value="1"/>
</dbReference>
<feature type="domain" description="Galactose-1-phosphate uridyl transferase C-terminal" evidence="13">
    <location>
        <begin position="454"/>
        <end position="573"/>
    </location>
</feature>
<evidence type="ECO:0000256" key="7">
    <source>
        <dbReference type="ARBA" id="ARBA00022833"/>
    </source>
</evidence>
<dbReference type="SUPFAM" id="SSF54197">
    <property type="entry name" value="HIT-like"/>
    <property type="match status" value="2"/>
</dbReference>
<evidence type="ECO:0000256" key="4">
    <source>
        <dbReference type="ARBA" id="ARBA00022679"/>
    </source>
</evidence>
<dbReference type="InterPro" id="IPR005850">
    <property type="entry name" value="GalP_Utransf_C"/>
</dbReference>
<dbReference type="GO" id="GO:0008108">
    <property type="term" value="F:UDP-glucose:hexose-1-phosphate uridylyltransferase activity"/>
    <property type="evidence" value="ECO:0007669"/>
    <property type="project" value="UniProtKB-UniRule"/>
</dbReference>
<evidence type="ECO:0000313" key="14">
    <source>
        <dbReference type="EMBL" id="KXI15606.1"/>
    </source>
</evidence>
<comment type="caution">
    <text evidence="14">The sequence shown here is derived from an EMBL/GenBank/DDBJ whole genome shotgun (WGS) entry which is preliminary data.</text>
</comment>
<dbReference type="GO" id="GO:0005737">
    <property type="term" value="C:cytoplasm"/>
    <property type="evidence" value="ECO:0007669"/>
    <property type="project" value="TreeGrafter"/>
</dbReference>
<dbReference type="UniPathway" id="UPA00214"/>
<evidence type="ECO:0000259" key="12">
    <source>
        <dbReference type="Pfam" id="PF01087"/>
    </source>
</evidence>
<dbReference type="AlphaFoldDB" id="A0A135Z1S1"/>
<name>A0A135Z1S1_GARVA</name>
<evidence type="ECO:0000259" key="13">
    <source>
        <dbReference type="Pfam" id="PF02744"/>
    </source>
</evidence>
<dbReference type="NCBIfam" id="TIGR00209">
    <property type="entry name" value="galT_1"/>
    <property type="match status" value="1"/>
</dbReference>
<dbReference type="PATRIC" id="fig|2702.101.peg.1323"/>
<dbReference type="EMBL" id="LSRC01000061">
    <property type="protein sequence ID" value="KXI15606.1"/>
    <property type="molecule type" value="Genomic_DNA"/>
</dbReference>
<protein>
    <recommendedName>
        <fullName evidence="3 10">Galactose-1-phosphate uridylyltransferase</fullName>
        <ecNumber evidence="10">2.7.7.12</ecNumber>
    </recommendedName>
</protein>
<evidence type="ECO:0000256" key="6">
    <source>
        <dbReference type="ARBA" id="ARBA00022723"/>
    </source>
</evidence>
<feature type="compositionally biased region" description="Polar residues" evidence="11">
    <location>
        <begin position="22"/>
        <end position="31"/>
    </location>
</feature>
<dbReference type="Pfam" id="PF01087">
    <property type="entry name" value="GalP_UDP_transf"/>
    <property type="match status" value="1"/>
</dbReference>
<keyword evidence="5 14" id="KW-0548">Nucleotidyltransferase</keyword>
<dbReference type="GO" id="GO:0033499">
    <property type="term" value="P:galactose catabolic process via UDP-galactose, Leloir pathway"/>
    <property type="evidence" value="ECO:0007669"/>
    <property type="project" value="TreeGrafter"/>
</dbReference>
<dbReference type="InterPro" id="IPR005849">
    <property type="entry name" value="GalP_Utransf_N"/>
</dbReference>
<comment type="cofactor">
    <cofactor evidence="1">
        <name>Zn(2+)</name>
        <dbReference type="ChEBI" id="CHEBI:29105"/>
    </cofactor>
</comment>
<evidence type="ECO:0000256" key="1">
    <source>
        <dbReference type="ARBA" id="ARBA00001947"/>
    </source>
</evidence>
<organism evidence="14 15">
    <name type="scientific">Gardnerella vaginalis</name>
    <dbReference type="NCBI Taxonomy" id="2702"/>
    <lineage>
        <taxon>Bacteria</taxon>
        <taxon>Bacillati</taxon>
        <taxon>Actinomycetota</taxon>
        <taxon>Actinomycetes</taxon>
        <taxon>Bifidobacteriales</taxon>
        <taxon>Bifidobacteriaceae</taxon>
        <taxon>Gardnerella</taxon>
    </lineage>
</organism>